<gene>
    <name evidence="1" type="ORF">PACLA_8A016223</name>
</gene>
<protein>
    <submittedName>
        <fullName evidence="1">Uncharacterized protein</fullName>
    </submittedName>
</protein>
<dbReference type="Proteomes" id="UP001152795">
    <property type="component" value="Unassembled WGS sequence"/>
</dbReference>
<evidence type="ECO:0000313" key="1">
    <source>
        <dbReference type="EMBL" id="CAB3982880.1"/>
    </source>
</evidence>
<dbReference type="EMBL" id="CACRXK020000549">
    <property type="protein sequence ID" value="CAB3982880.1"/>
    <property type="molecule type" value="Genomic_DNA"/>
</dbReference>
<proteinExistence type="predicted"/>
<evidence type="ECO:0000313" key="2">
    <source>
        <dbReference type="Proteomes" id="UP001152795"/>
    </source>
</evidence>
<accession>A0A6S7GC00</accession>
<sequence length="408" mass="46289">MKSADTKRGGNTSIQFKANCPIPKILTYNKLRKQINAIDIGKVYSVEEQFSAYIQDENVKGCYRDLREYLPRLAKFYLGMQKNQKGALKWFAETEGTFLVAFGGDGCPFGKTETACSFLVSFLNTGKRVASSGDNFLVFGGNVEESSPVVKNMHKLPNDMKMLAMLAGELSNSSTYFSTFANVSTNDCTDLDGTLSLDPNSKWKPWVFEERVKVVKKVESLKSSLDKKVMSAQNKRNKITQFIAQNKSRQEFTPLLGKLIDKAHVEPLHLKNNAWGYFFKVLLKEAIAKSKISVACKTFAELPQDSCLVKLVNTLQHILHVGRLAKKVKKWFDETQCRQNDLQYRFTGKESRAFCHHFSTLLSLLKLPSDSRKQIQTILALHYVGLRLRDCCSIINRFDMKQVDIDKL</sequence>
<name>A0A6S7GC00_PARCT</name>
<dbReference type="AlphaFoldDB" id="A0A6S7GC00"/>
<dbReference type="OrthoDB" id="5979216at2759"/>
<comment type="caution">
    <text evidence="1">The sequence shown here is derived from an EMBL/GenBank/DDBJ whole genome shotgun (WGS) entry which is preliminary data.</text>
</comment>
<organism evidence="1 2">
    <name type="scientific">Paramuricea clavata</name>
    <name type="common">Red gorgonian</name>
    <name type="synonym">Violescent sea-whip</name>
    <dbReference type="NCBI Taxonomy" id="317549"/>
    <lineage>
        <taxon>Eukaryota</taxon>
        <taxon>Metazoa</taxon>
        <taxon>Cnidaria</taxon>
        <taxon>Anthozoa</taxon>
        <taxon>Octocorallia</taxon>
        <taxon>Malacalcyonacea</taxon>
        <taxon>Plexauridae</taxon>
        <taxon>Paramuricea</taxon>
    </lineage>
</organism>
<reference evidence="1" key="1">
    <citation type="submission" date="2020-04" db="EMBL/GenBank/DDBJ databases">
        <authorList>
            <person name="Alioto T."/>
            <person name="Alioto T."/>
            <person name="Gomez Garrido J."/>
        </authorList>
    </citation>
    <scope>NUCLEOTIDE SEQUENCE</scope>
    <source>
        <strain evidence="1">A484AB</strain>
    </source>
</reference>
<keyword evidence="2" id="KW-1185">Reference proteome</keyword>